<dbReference type="GO" id="GO:0016987">
    <property type="term" value="F:sigma factor activity"/>
    <property type="evidence" value="ECO:0007669"/>
    <property type="project" value="UniProtKB-KW"/>
</dbReference>
<evidence type="ECO:0000256" key="4">
    <source>
        <dbReference type="ARBA" id="ARBA00023163"/>
    </source>
</evidence>
<dbReference type="Pfam" id="PF04542">
    <property type="entry name" value="Sigma70_r2"/>
    <property type="match status" value="1"/>
</dbReference>
<proteinExistence type="predicted"/>
<dbReference type="InterPro" id="IPR007630">
    <property type="entry name" value="RNA_pol_sigma70_r4"/>
</dbReference>
<comment type="caution">
    <text evidence="7">The sequence shown here is derived from an EMBL/GenBank/DDBJ whole genome shotgun (WGS) entry which is preliminary data.</text>
</comment>
<keyword evidence="4" id="KW-0804">Transcription</keyword>
<dbReference type="InterPro" id="IPR013324">
    <property type="entry name" value="RNA_pol_sigma_r3/r4-like"/>
</dbReference>
<dbReference type="InterPro" id="IPR014284">
    <property type="entry name" value="RNA_pol_sigma-70_dom"/>
</dbReference>
<evidence type="ECO:0000259" key="6">
    <source>
        <dbReference type="PROSITE" id="PS00715"/>
    </source>
</evidence>
<dbReference type="InterPro" id="IPR036388">
    <property type="entry name" value="WH-like_DNA-bd_sf"/>
</dbReference>
<dbReference type="Proteomes" id="UP000252914">
    <property type="component" value="Unassembled WGS sequence"/>
</dbReference>
<dbReference type="InterPro" id="IPR007627">
    <property type="entry name" value="RNA_pol_sigma70_r2"/>
</dbReference>
<dbReference type="InterPro" id="IPR014322">
    <property type="entry name" value="RNA_pol_sigma-B/F/G"/>
</dbReference>
<dbReference type="InterPro" id="IPR007624">
    <property type="entry name" value="RNA_pol_sigma70_r3"/>
</dbReference>
<name>A0A367E812_9ACTN</name>
<dbReference type="PANTHER" id="PTHR30385:SF4">
    <property type="entry name" value="RNA POLYMERASE SIGMA-E FACTOR"/>
    <property type="match status" value="1"/>
</dbReference>
<evidence type="ECO:0000256" key="3">
    <source>
        <dbReference type="ARBA" id="ARBA00023125"/>
    </source>
</evidence>
<evidence type="ECO:0000256" key="1">
    <source>
        <dbReference type="ARBA" id="ARBA00023015"/>
    </source>
</evidence>
<dbReference type="GO" id="GO:0003677">
    <property type="term" value="F:DNA binding"/>
    <property type="evidence" value="ECO:0007669"/>
    <property type="project" value="UniProtKB-KW"/>
</dbReference>
<dbReference type="SUPFAM" id="SSF88946">
    <property type="entry name" value="Sigma2 domain of RNA polymerase sigma factors"/>
    <property type="match status" value="1"/>
</dbReference>
<evidence type="ECO:0000256" key="5">
    <source>
        <dbReference type="SAM" id="MobiDB-lite"/>
    </source>
</evidence>
<keyword evidence="1" id="KW-0805">Transcription regulation</keyword>
<dbReference type="InterPro" id="IPR000943">
    <property type="entry name" value="RNA_pol_sigma70"/>
</dbReference>
<dbReference type="NCBIfam" id="TIGR02980">
    <property type="entry name" value="SigBFG"/>
    <property type="match status" value="1"/>
</dbReference>
<protein>
    <submittedName>
        <fullName evidence="7">RNA polymerase sigma factor SigF</fullName>
    </submittedName>
</protein>
<dbReference type="NCBIfam" id="TIGR02937">
    <property type="entry name" value="sigma70-ECF"/>
    <property type="match status" value="1"/>
</dbReference>
<feature type="region of interest" description="Disordered" evidence="5">
    <location>
        <begin position="1"/>
        <end position="55"/>
    </location>
</feature>
<sequence>MSVELGSSKVLTENTSPAPGAPDGPGGYVLPRALVDEPVTEPGAELAEGTGLPGGAELAADLTSDLAGGAERVEGPDGPDSAGTAAGELAGVAAASGEGLDTRTLSRSLFLRLAALDKAAAESPGTDPTAERMYVRDTLIELNLPLVRYAAARFRSRNEPMEDIVQVGTIGLIKAIDRFDCERGVEFPTFAMPTVVGEIKRFFRDTSWSVRVPRRLQELRLALTKASDELSQTLDRSPTVTELATCLGVSEEDVVDGLAVGNAYTASSLDSPALEEDGGEGSLADRLGYEDTALEGVEYRESLKPLLAKLPPRERQIIMLRFFANMTQSQIGEEVGISQMHVSRLLTRTLAQLREGLIAED</sequence>
<dbReference type="Gene3D" id="1.10.10.10">
    <property type="entry name" value="Winged helix-like DNA-binding domain superfamily/Winged helix DNA-binding domain"/>
    <property type="match status" value="2"/>
</dbReference>
<dbReference type="RefSeq" id="WP_114025611.1">
    <property type="nucleotide sequence ID" value="NZ_QOIN01000073.1"/>
</dbReference>
<dbReference type="CDD" id="cd06171">
    <property type="entry name" value="Sigma70_r4"/>
    <property type="match status" value="1"/>
</dbReference>
<dbReference type="Gene3D" id="1.20.120.1810">
    <property type="match status" value="1"/>
</dbReference>
<dbReference type="PROSITE" id="PS00715">
    <property type="entry name" value="SIGMA70_1"/>
    <property type="match status" value="1"/>
</dbReference>
<evidence type="ECO:0000256" key="2">
    <source>
        <dbReference type="ARBA" id="ARBA00023082"/>
    </source>
</evidence>
<organism evidence="7 8">
    <name type="scientific">Streptomyces diacarni</name>
    <dbReference type="NCBI Taxonomy" id="2800381"/>
    <lineage>
        <taxon>Bacteria</taxon>
        <taxon>Bacillati</taxon>
        <taxon>Actinomycetota</taxon>
        <taxon>Actinomycetes</taxon>
        <taxon>Kitasatosporales</taxon>
        <taxon>Streptomycetaceae</taxon>
        <taxon>Streptomyces</taxon>
    </lineage>
</organism>
<evidence type="ECO:0000313" key="8">
    <source>
        <dbReference type="Proteomes" id="UP000252914"/>
    </source>
</evidence>
<gene>
    <name evidence="7" type="ORF">DTL70_32450</name>
</gene>
<dbReference type="AlphaFoldDB" id="A0A367E812"/>
<dbReference type="Pfam" id="PF04545">
    <property type="entry name" value="Sigma70_r4"/>
    <property type="match status" value="1"/>
</dbReference>
<dbReference type="PRINTS" id="PR00046">
    <property type="entry name" value="SIGMA70FCT"/>
</dbReference>
<accession>A0A367E812</accession>
<dbReference type="Pfam" id="PF04539">
    <property type="entry name" value="Sigma70_r3"/>
    <property type="match status" value="1"/>
</dbReference>
<dbReference type="InterPro" id="IPR013325">
    <property type="entry name" value="RNA_pol_sigma_r2"/>
</dbReference>
<keyword evidence="3" id="KW-0238">DNA-binding</keyword>
<reference evidence="7 8" key="1">
    <citation type="submission" date="2018-06" db="EMBL/GenBank/DDBJ databases">
        <title>Streptomyces reniochalinae sp. nov. and Streptomyces diacarnus sp. nov. from marine sponges.</title>
        <authorList>
            <person name="Li L."/>
        </authorList>
    </citation>
    <scope>NUCLEOTIDE SEQUENCE [LARGE SCALE GENOMIC DNA]</scope>
    <source>
        <strain evidence="7 8">LHW51701</strain>
    </source>
</reference>
<dbReference type="SUPFAM" id="SSF88659">
    <property type="entry name" value="Sigma3 and sigma4 domains of RNA polymerase sigma factors"/>
    <property type="match status" value="2"/>
</dbReference>
<keyword evidence="2" id="KW-0731">Sigma factor</keyword>
<keyword evidence="8" id="KW-1185">Reference proteome</keyword>
<dbReference type="PANTHER" id="PTHR30385">
    <property type="entry name" value="SIGMA FACTOR F FLAGELLAR"/>
    <property type="match status" value="1"/>
</dbReference>
<evidence type="ECO:0000313" key="7">
    <source>
        <dbReference type="EMBL" id="RCG13909.1"/>
    </source>
</evidence>
<dbReference type="GO" id="GO:0006352">
    <property type="term" value="P:DNA-templated transcription initiation"/>
    <property type="evidence" value="ECO:0007669"/>
    <property type="project" value="InterPro"/>
</dbReference>
<feature type="domain" description="RNA polymerase sigma-70" evidence="6">
    <location>
        <begin position="163"/>
        <end position="176"/>
    </location>
</feature>
<dbReference type="EMBL" id="QOIN01000073">
    <property type="protein sequence ID" value="RCG13909.1"/>
    <property type="molecule type" value="Genomic_DNA"/>
</dbReference>